<reference evidence="2 3" key="1">
    <citation type="submission" date="2019-06" db="EMBL/GenBank/DDBJ databases">
        <title>Genome sequence analysis of &gt;100 Bacillus licheniformis strains suggests intrinsic resistance to this species.</title>
        <authorList>
            <person name="Wels M."/>
            <person name="Siezen R.J."/>
            <person name="Johansen E."/>
            <person name="Stuer-Lauridsen B."/>
            <person name="Bjerre K."/>
            <person name="Nielsen B.K.K."/>
        </authorList>
    </citation>
    <scope>NUCLEOTIDE SEQUENCE [LARGE SCALE GENOMIC DNA]</scope>
    <source>
        <strain evidence="2 3">BAC-16736</strain>
    </source>
</reference>
<keyword evidence="1" id="KW-0472">Membrane</keyword>
<feature type="transmembrane region" description="Helical" evidence="1">
    <location>
        <begin position="21"/>
        <end position="37"/>
    </location>
</feature>
<dbReference type="Proteomes" id="UP000435910">
    <property type="component" value="Unassembled WGS sequence"/>
</dbReference>
<comment type="caution">
    <text evidence="2">The sequence shown here is derived from an EMBL/GenBank/DDBJ whole genome shotgun (WGS) entry which is preliminary data.</text>
</comment>
<sequence length="38" mass="4408">MNFAGRLISLYFKKVGRKSRLLALSLLFFITSPLYSQK</sequence>
<keyword evidence="1" id="KW-0812">Transmembrane</keyword>
<evidence type="ECO:0000313" key="3">
    <source>
        <dbReference type="Proteomes" id="UP000435910"/>
    </source>
</evidence>
<evidence type="ECO:0000256" key="1">
    <source>
        <dbReference type="SAM" id="Phobius"/>
    </source>
</evidence>
<organism evidence="2 3">
    <name type="scientific">Bacillus licheniformis</name>
    <dbReference type="NCBI Taxonomy" id="1402"/>
    <lineage>
        <taxon>Bacteria</taxon>
        <taxon>Bacillati</taxon>
        <taxon>Bacillota</taxon>
        <taxon>Bacilli</taxon>
        <taxon>Bacillales</taxon>
        <taxon>Bacillaceae</taxon>
        <taxon>Bacillus</taxon>
    </lineage>
</organism>
<evidence type="ECO:0000313" key="2">
    <source>
        <dbReference type="EMBL" id="TWL28182.1"/>
    </source>
</evidence>
<dbReference type="AlphaFoldDB" id="A0A8B5YCW5"/>
<accession>A0A8B5YCW5</accession>
<keyword evidence="1" id="KW-1133">Transmembrane helix</keyword>
<protein>
    <submittedName>
        <fullName evidence="2">Uncharacterized protein</fullName>
    </submittedName>
</protein>
<proteinExistence type="predicted"/>
<name>A0A8B5YCW5_BACLI</name>
<dbReference type="EMBL" id="NILC01000022">
    <property type="protein sequence ID" value="TWL28182.1"/>
    <property type="molecule type" value="Genomic_DNA"/>
</dbReference>
<gene>
    <name evidence="2" type="ORF">CHCC16736_0277</name>
</gene>